<keyword evidence="3" id="KW-1185">Reference proteome</keyword>
<evidence type="ECO:0000256" key="1">
    <source>
        <dbReference type="SAM" id="MobiDB-lite"/>
    </source>
</evidence>
<dbReference type="RefSeq" id="WP_131153366.1">
    <property type="nucleotide sequence ID" value="NZ_CP036402.1"/>
</dbReference>
<gene>
    <name evidence="2" type="ORF">ER308_01460</name>
</gene>
<dbReference type="KEGG" id="erz:ER308_01460"/>
<organism evidence="2 3">
    <name type="scientific">Egibacter rhizosphaerae</name>
    <dbReference type="NCBI Taxonomy" id="1670831"/>
    <lineage>
        <taxon>Bacteria</taxon>
        <taxon>Bacillati</taxon>
        <taxon>Actinomycetota</taxon>
        <taxon>Nitriliruptoria</taxon>
        <taxon>Egibacterales</taxon>
        <taxon>Egibacteraceae</taxon>
        <taxon>Egibacter</taxon>
    </lineage>
</organism>
<accession>A0A411YB18</accession>
<dbReference type="AlphaFoldDB" id="A0A411YB18"/>
<reference evidence="2 3" key="1">
    <citation type="submission" date="2019-01" db="EMBL/GenBank/DDBJ databases">
        <title>Egibacter rhizosphaerae EGI 80759T.</title>
        <authorList>
            <person name="Chen D.-D."/>
            <person name="Tian Y."/>
            <person name="Jiao J.-Y."/>
            <person name="Zhang X.-T."/>
            <person name="Zhang Y.-G."/>
            <person name="Zhang Y."/>
            <person name="Xiao M."/>
            <person name="Shu W.-S."/>
            <person name="Li W.-J."/>
        </authorList>
    </citation>
    <scope>NUCLEOTIDE SEQUENCE [LARGE SCALE GENOMIC DNA]</scope>
    <source>
        <strain evidence="2 3">EGI 80759</strain>
    </source>
</reference>
<name>A0A411YB18_9ACTN</name>
<dbReference type="OrthoDB" id="5504890at2"/>
<dbReference type="Proteomes" id="UP000291469">
    <property type="component" value="Chromosome"/>
</dbReference>
<dbReference type="EMBL" id="CP036402">
    <property type="protein sequence ID" value="QBI18368.1"/>
    <property type="molecule type" value="Genomic_DNA"/>
</dbReference>
<proteinExistence type="predicted"/>
<sequence>MRLITLSADPEVRLRVYLNDHLAGATAGTRLARRCAKANEGEPLGEAVSRLAGEIEADRATLLEIFDALKLPRARPKEIGAGAAELLGRLKPNGQLIGASPLSRLVELEGLCAGVDAKGNLWISLHHIKDTRPGLSAFDFEALAERAARQRDELEGLRRHSATDALAGSGPAVPREPT</sequence>
<protein>
    <submittedName>
        <fullName evidence="2">Uncharacterized protein</fullName>
    </submittedName>
</protein>
<feature type="region of interest" description="Disordered" evidence="1">
    <location>
        <begin position="154"/>
        <end position="178"/>
    </location>
</feature>
<evidence type="ECO:0000313" key="2">
    <source>
        <dbReference type="EMBL" id="QBI18368.1"/>
    </source>
</evidence>
<evidence type="ECO:0000313" key="3">
    <source>
        <dbReference type="Proteomes" id="UP000291469"/>
    </source>
</evidence>